<evidence type="ECO:0000313" key="2">
    <source>
        <dbReference type="EMBL" id="QLF88182.1"/>
    </source>
</evidence>
<feature type="domain" description="DUF6378" evidence="1">
    <location>
        <begin position="21"/>
        <end position="107"/>
    </location>
</feature>
<dbReference type="Pfam" id="PF19905">
    <property type="entry name" value="DUF6378"/>
    <property type="match status" value="1"/>
</dbReference>
<dbReference type="EMBL" id="MT375523">
    <property type="protein sequence ID" value="QLF88182.1"/>
    <property type="molecule type" value="Genomic_DNA"/>
</dbReference>
<reference evidence="3" key="1">
    <citation type="submission" date="2020-04" db="EMBL/GenBank/DDBJ databases">
        <title>Efficient Dilution-to-Extinction isolation of novel virus-host model systems for fastidious heterotrophic bacteria.</title>
        <authorList>
            <person name="Buchholz H.H."/>
            <person name="Temperton B."/>
            <person name="Michelsen M."/>
            <person name="Allen M."/>
        </authorList>
    </citation>
    <scope>NUCLEOTIDE SEQUENCE [LARGE SCALE GENOMIC DNA]</scope>
</reference>
<keyword evidence="3" id="KW-1185">Reference proteome</keyword>
<dbReference type="Proteomes" id="UP000594646">
    <property type="component" value="Genome"/>
</dbReference>
<sequence>MSTTLQQVNLTYGVIDMNTTKILEQTTKLVSTDREDKHGDKIQNHSNIGRLWSSYLQNKTQLTITILPEDVANMMALLKIARTQAGQHNIDDYVDACGYSAIAGEIAEKRTEISATLGENNAQTV</sequence>
<accession>A0A7S5YB31</accession>
<protein>
    <recommendedName>
        <fullName evidence="1">DUF6378 domain-containing protein</fullName>
    </recommendedName>
</protein>
<organism evidence="2 3">
    <name type="scientific">Pelagibacter phage Eyrgjafa EXVC018P</name>
    <dbReference type="NCBI Taxonomy" id="2736227"/>
    <lineage>
        <taxon>Viruses</taxon>
        <taxon>Duplodnaviria</taxon>
        <taxon>Heunggongvirae</taxon>
        <taxon>Uroviricota</taxon>
        <taxon>Caudoviricetes</taxon>
        <taxon>Autographivirales</taxon>
        <taxon>Fussvirus</taxon>
        <taxon>Fussvirus Eyrgjafa EXVC018P</taxon>
    </lineage>
</organism>
<gene>
    <name evidence="2" type="ORF">Eyrgjafa_gp_37</name>
</gene>
<proteinExistence type="predicted"/>
<dbReference type="InterPro" id="IPR045958">
    <property type="entry name" value="DUF6378"/>
</dbReference>
<evidence type="ECO:0000259" key="1">
    <source>
        <dbReference type="Pfam" id="PF19905"/>
    </source>
</evidence>
<name>A0A7S5YB31_9CAUD</name>
<evidence type="ECO:0000313" key="3">
    <source>
        <dbReference type="Proteomes" id="UP000594646"/>
    </source>
</evidence>